<name>A0A972FUZ4_9GAMM</name>
<dbReference type="Pfam" id="PF11286">
    <property type="entry name" value="DUF3087"/>
    <property type="match status" value="1"/>
</dbReference>
<gene>
    <name evidence="2" type="ORF">HC757_15715</name>
</gene>
<accession>A0A972FUZ4</accession>
<organism evidence="2 3">
    <name type="scientific">Shewanella salipaludis</name>
    <dbReference type="NCBI Taxonomy" id="2723052"/>
    <lineage>
        <taxon>Bacteria</taxon>
        <taxon>Pseudomonadati</taxon>
        <taxon>Pseudomonadota</taxon>
        <taxon>Gammaproteobacteria</taxon>
        <taxon>Alteromonadales</taxon>
        <taxon>Shewanellaceae</taxon>
        <taxon>Shewanella</taxon>
    </lineage>
</organism>
<dbReference type="RefSeq" id="WP_169565331.1">
    <property type="nucleotide sequence ID" value="NZ_JAAXYH010000014.1"/>
</dbReference>
<keyword evidence="1" id="KW-0472">Membrane</keyword>
<sequence length="174" mass="19513">MKLISIDKQLYRKRTNRLLLGLVASLSLLSLSFGAGLIAAFGAAPVAGEPTGNFHWNLLGVILALLLLSCVLHGQRKRPWLKEIYYVWQLKQLQNRIYRKLAKIKLAAARQQPQALIILSFYYASLKQVYLLDDNTLTLSTLEQDMATLAELIRQQDSEVSPALFDVGMLKSIG</sequence>
<feature type="transmembrane region" description="Helical" evidence="1">
    <location>
        <begin position="54"/>
        <end position="72"/>
    </location>
</feature>
<dbReference type="Proteomes" id="UP000737113">
    <property type="component" value="Unassembled WGS sequence"/>
</dbReference>
<evidence type="ECO:0000256" key="1">
    <source>
        <dbReference type="SAM" id="Phobius"/>
    </source>
</evidence>
<dbReference type="AlphaFoldDB" id="A0A972FUZ4"/>
<evidence type="ECO:0000313" key="2">
    <source>
        <dbReference type="EMBL" id="NMH66603.1"/>
    </source>
</evidence>
<dbReference type="EMBL" id="JAAXYH010000014">
    <property type="protein sequence ID" value="NMH66603.1"/>
    <property type="molecule type" value="Genomic_DNA"/>
</dbReference>
<keyword evidence="3" id="KW-1185">Reference proteome</keyword>
<keyword evidence="1" id="KW-0812">Transmembrane</keyword>
<evidence type="ECO:0000313" key="3">
    <source>
        <dbReference type="Proteomes" id="UP000737113"/>
    </source>
</evidence>
<keyword evidence="1" id="KW-1133">Transmembrane helix</keyword>
<proteinExistence type="predicted"/>
<reference evidence="2" key="1">
    <citation type="submission" date="2020-04" db="EMBL/GenBank/DDBJ databases">
        <title>Description of Shewanella salipaludis sp. nov., isolated from a salt marsh.</title>
        <authorList>
            <person name="Park S."/>
            <person name="Yoon J.-H."/>
        </authorList>
    </citation>
    <scope>NUCLEOTIDE SEQUENCE</scope>
    <source>
        <strain evidence="2">SHSM-M6</strain>
    </source>
</reference>
<dbReference type="InterPro" id="IPR021438">
    <property type="entry name" value="DUF3087"/>
</dbReference>
<protein>
    <submittedName>
        <fullName evidence="2">DUF3087 family protein</fullName>
    </submittedName>
</protein>
<comment type="caution">
    <text evidence="2">The sequence shown here is derived from an EMBL/GenBank/DDBJ whole genome shotgun (WGS) entry which is preliminary data.</text>
</comment>